<dbReference type="Gene3D" id="1.10.510.10">
    <property type="entry name" value="Transferase(Phosphotransferase) domain 1"/>
    <property type="match status" value="1"/>
</dbReference>
<protein>
    <submittedName>
        <fullName evidence="2">Kinase-like domain-containing protein</fullName>
    </submittedName>
</protein>
<comment type="caution">
    <text evidence="2">The sequence shown here is derived from an EMBL/GenBank/DDBJ whole genome shotgun (WGS) entry which is preliminary data.</text>
</comment>
<keyword evidence="3" id="KW-1185">Reference proteome</keyword>
<keyword evidence="2" id="KW-0808">Transferase</keyword>
<gene>
    <name evidence="2" type="ORF">DFH08DRAFT_1071519</name>
</gene>
<dbReference type="PANTHER" id="PTHR44167">
    <property type="entry name" value="OVARIAN-SPECIFIC SERINE/THREONINE-PROTEIN KINASE LOK-RELATED"/>
    <property type="match status" value="1"/>
</dbReference>
<accession>A0AAD7AW55</accession>
<dbReference type="Pfam" id="PF00069">
    <property type="entry name" value="Pkinase"/>
    <property type="match status" value="1"/>
</dbReference>
<dbReference type="GO" id="GO:0005634">
    <property type="term" value="C:nucleus"/>
    <property type="evidence" value="ECO:0007669"/>
    <property type="project" value="TreeGrafter"/>
</dbReference>
<dbReference type="GO" id="GO:0004674">
    <property type="term" value="F:protein serine/threonine kinase activity"/>
    <property type="evidence" value="ECO:0007669"/>
    <property type="project" value="TreeGrafter"/>
</dbReference>
<dbReference type="EMBL" id="JARIHO010000001">
    <property type="protein sequence ID" value="KAJ7368915.1"/>
    <property type="molecule type" value="Genomic_DNA"/>
</dbReference>
<dbReference type="GO" id="GO:0044773">
    <property type="term" value="P:mitotic DNA damage checkpoint signaling"/>
    <property type="evidence" value="ECO:0007669"/>
    <property type="project" value="TreeGrafter"/>
</dbReference>
<evidence type="ECO:0000313" key="3">
    <source>
        <dbReference type="Proteomes" id="UP001218218"/>
    </source>
</evidence>
<dbReference type="InterPro" id="IPR011009">
    <property type="entry name" value="Kinase-like_dom_sf"/>
</dbReference>
<sequence>MTVTQNLLKLLKPRSDVEVDTPRVEVDAKELRRALLEIIPECHKFHLLDVNPYGKVYKAYHRSLNRIVAVKLVRCINADGTTTATNTYTCDGRGPPKDFTILQSISHPHVLEILSVYRGGTGETTNIISEFMTGDTLLEYSQVVFRKQRAEGCRLGLAEIVGRDIMYQLCQAMAYVHRLGIVHRNLKLENIFLTGDTIPFIKVAGFGLAAHVPDGGFLTEPRGSIDYMSPEMVRESSYGYDFLADSWSVGVLLAELLLLDNAYTTRRTLPEFTLPPFRWAELRDGRISAEGIELLEMLLAPDPALRYSIAAALQHKWLMYHRPMYPNVLYP</sequence>
<dbReference type="Proteomes" id="UP001218218">
    <property type="component" value="Unassembled WGS sequence"/>
</dbReference>
<reference evidence="2" key="1">
    <citation type="submission" date="2023-03" db="EMBL/GenBank/DDBJ databases">
        <title>Massive genome expansion in bonnet fungi (Mycena s.s.) driven by repeated elements and novel gene families across ecological guilds.</title>
        <authorList>
            <consortium name="Lawrence Berkeley National Laboratory"/>
            <person name="Harder C.B."/>
            <person name="Miyauchi S."/>
            <person name="Viragh M."/>
            <person name="Kuo A."/>
            <person name="Thoen E."/>
            <person name="Andreopoulos B."/>
            <person name="Lu D."/>
            <person name="Skrede I."/>
            <person name="Drula E."/>
            <person name="Henrissat B."/>
            <person name="Morin E."/>
            <person name="Kohler A."/>
            <person name="Barry K."/>
            <person name="LaButti K."/>
            <person name="Morin E."/>
            <person name="Salamov A."/>
            <person name="Lipzen A."/>
            <person name="Mereny Z."/>
            <person name="Hegedus B."/>
            <person name="Baldrian P."/>
            <person name="Stursova M."/>
            <person name="Weitz H."/>
            <person name="Taylor A."/>
            <person name="Grigoriev I.V."/>
            <person name="Nagy L.G."/>
            <person name="Martin F."/>
            <person name="Kauserud H."/>
        </authorList>
    </citation>
    <scope>NUCLEOTIDE SEQUENCE</scope>
    <source>
        <strain evidence="2">CBHHK002</strain>
    </source>
</reference>
<dbReference type="SUPFAM" id="SSF56112">
    <property type="entry name" value="Protein kinase-like (PK-like)"/>
    <property type="match status" value="1"/>
</dbReference>
<dbReference type="PANTHER" id="PTHR44167:SF30">
    <property type="entry name" value="PHOSPHORYLASE KINASE"/>
    <property type="match status" value="1"/>
</dbReference>
<dbReference type="InterPro" id="IPR000719">
    <property type="entry name" value="Prot_kinase_dom"/>
</dbReference>
<evidence type="ECO:0000259" key="1">
    <source>
        <dbReference type="PROSITE" id="PS50011"/>
    </source>
</evidence>
<organism evidence="2 3">
    <name type="scientific">Mycena albidolilacea</name>
    <dbReference type="NCBI Taxonomy" id="1033008"/>
    <lineage>
        <taxon>Eukaryota</taxon>
        <taxon>Fungi</taxon>
        <taxon>Dikarya</taxon>
        <taxon>Basidiomycota</taxon>
        <taxon>Agaricomycotina</taxon>
        <taxon>Agaricomycetes</taxon>
        <taxon>Agaricomycetidae</taxon>
        <taxon>Agaricales</taxon>
        <taxon>Marasmiineae</taxon>
        <taxon>Mycenaceae</taxon>
        <taxon>Mycena</taxon>
    </lineage>
</organism>
<dbReference type="PROSITE" id="PS50011">
    <property type="entry name" value="PROTEIN_KINASE_DOM"/>
    <property type="match status" value="1"/>
</dbReference>
<keyword evidence="2" id="KW-0418">Kinase</keyword>
<dbReference type="AlphaFoldDB" id="A0AAD7AW55"/>
<name>A0AAD7AW55_9AGAR</name>
<proteinExistence type="predicted"/>
<feature type="domain" description="Protein kinase" evidence="1">
    <location>
        <begin position="42"/>
        <end position="318"/>
    </location>
</feature>
<dbReference type="GO" id="GO:0005524">
    <property type="term" value="F:ATP binding"/>
    <property type="evidence" value="ECO:0007669"/>
    <property type="project" value="InterPro"/>
</dbReference>
<evidence type="ECO:0000313" key="2">
    <source>
        <dbReference type="EMBL" id="KAJ7368915.1"/>
    </source>
</evidence>